<evidence type="ECO:0000256" key="5">
    <source>
        <dbReference type="RuleBase" id="RU362028"/>
    </source>
</evidence>
<dbReference type="NCBIfam" id="TIGR00005">
    <property type="entry name" value="rluA_subfam"/>
    <property type="match status" value="1"/>
</dbReference>
<dbReference type="InterPro" id="IPR050188">
    <property type="entry name" value="RluA_PseudoU_synthase"/>
</dbReference>
<evidence type="ECO:0000256" key="2">
    <source>
        <dbReference type="ARBA" id="ARBA00010876"/>
    </source>
</evidence>
<dbReference type="InterPro" id="IPR006225">
    <property type="entry name" value="PsdUridine_synth_RluC/D"/>
</dbReference>
<evidence type="ECO:0000259" key="6">
    <source>
        <dbReference type="SMART" id="SM00363"/>
    </source>
</evidence>
<dbReference type="InterPro" id="IPR020103">
    <property type="entry name" value="PsdUridine_synth_cat_dom_sf"/>
</dbReference>
<organism evidence="7 8">
    <name type="scientific">Lachnospira intestinalis</name>
    <dbReference type="NCBI Taxonomy" id="3133158"/>
    <lineage>
        <taxon>Bacteria</taxon>
        <taxon>Bacillati</taxon>
        <taxon>Bacillota</taxon>
        <taxon>Clostridia</taxon>
        <taxon>Lachnospirales</taxon>
        <taxon>Lachnospiraceae</taxon>
        <taxon>Lachnospira</taxon>
    </lineage>
</organism>
<keyword evidence="4" id="KW-0694">RNA-binding</keyword>
<dbReference type="Gene3D" id="3.30.2350.10">
    <property type="entry name" value="Pseudouridine synthase"/>
    <property type="match status" value="1"/>
</dbReference>
<evidence type="ECO:0000256" key="3">
    <source>
        <dbReference type="ARBA" id="ARBA00023235"/>
    </source>
</evidence>
<dbReference type="SUPFAM" id="SSF55174">
    <property type="entry name" value="Alpha-L RNA-binding motif"/>
    <property type="match status" value="1"/>
</dbReference>
<evidence type="ECO:0000313" key="7">
    <source>
        <dbReference type="EMBL" id="MEQ2556060.1"/>
    </source>
</evidence>
<protein>
    <recommendedName>
        <fullName evidence="5">Pseudouridine synthase</fullName>
        <ecNumber evidence="5">5.4.99.-</ecNumber>
    </recommendedName>
</protein>
<reference evidence="7" key="1">
    <citation type="submission" date="2024-03" db="EMBL/GenBank/DDBJ databases">
        <title>Human intestinal bacterial collection.</title>
        <authorList>
            <person name="Pauvert C."/>
            <person name="Hitch T.C.A."/>
            <person name="Clavel T."/>
        </authorList>
    </citation>
    <scope>NUCLEOTIDE SEQUENCE [LARGE SCALE GENOMIC DNA]</scope>
    <source>
        <strain evidence="7">CLA-AA-H89B</strain>
    </source>
</reference>
<comment type="caution">
    <text evidence="7">The sequence shown here is derived from an EMBL/GenBank/DDBJ whole genome shotgun (WGS) entry which is preliminary data.</text>
</comment>
<evidence type="ECO:0000256" key="4">
    <source>
        <dbReference type="PROSITE-ProRule" id="PRU00182"/>
    </source>
</evidence>
<dbReference type="SMART" id="SM00363">
    <property type="entry name" value="S4"/>
    <property type="match status" value="1"/>
</dbReference>
<feature type="domain" description="RNA-binding S4" evidence="6">
    <location>
        <begin position="19"/>
        <end position="83"/>
    </location>
</feature>
<dbReference type="PANTHER" id="PTHR21600">
    <property type="entry name" value="MITOCHONDRIAL RNA PSEUDOURIDINE SYNTHASE"/>
    <property type="match status" value="1"/>
</dbReference>
<dbReference type="InterPro" id="IPR006224">
    <property type="entry name" value="PsdUridine_synth_RluA-like_CS"/>
</dbReference>
<dbReference type="CDD" id="cd02869">
    <property type="entry name" value="PseudoU_synth_RluA_like"/>
    <property type="match status" value="1"/>
</dbReference>
<dbReference type="InterPro" id="IPR006145">
    <property type="entry name" value="PsdUridine_synth_RsuA/RluA"/>
</dbReference>
<dbReference type="EMBL" id="JBBMFS010000016">
    <property type="protein sequence ID" value="MEQ2556060.1"/>
    <property type="molecule type" value="Genomic_DNA"/>
</dbReference>
<dbReference type="EC" id="5.4.99.-" evidence="5"/>
<sequence>MKITLSVSSDSDTSDAVGTRIDKFLSENLRDFSRSYLQTLIQDGNVTVNGKNVKSNYKLNAGDIIAIHVPEVKEQEIAAEDIPLDILYEDEDIIVVNKPKGMVVHPAAGHTSGTLVNALMYHCKDHLSGINGELRPGIVHRIDMNTTGVLVACKNDYAHRKIAEQLSVHSITRKYEAICYNAFREETGTVDAPIGRNPVDRKKMAIDKKNGRRAVTHYRVLENFKHFAHIECQLETGRTHQIRVHMASIGHPLLGDDTYTAAKPPYRLTGQTLHARVLGFIHPRTGQYVEFEAPLPDYFTKILADLQKKRH</sequence>
<gene>
    <name evidence="7" type="ORF">WMO37_13770</name>
</gene>
<keyword evidence="8" id="KW-1185">Reference proteome</keyword>
<keyword evidence="3 5" id="KW-0413">Isomerase</keyword>
<accession>A0ABV1H997</accession>
<dbReference type="InterPro" id="IPR002942">
    <property type="entry name" value="S4_RNA-bd"/>
</dbReference>
<dbReference type="SUPFAM" id="SSF55120">
    <property type="entry name" value="Pseudouridine synthase"/>
    <property type="match status" value="1"/>
</dbReference>
<evidence type="ECO:0000256" key="1">
    <source>
        <dbReference type="ARBA" id="ARBA00000073"/>
    </source>
</evidence>
<evidence type="ECO:0000313" key="8">
    <source>
        <dbReference type="Proteomes" id="UP001546774"/>
    </source>
</evidence>
<name>A0ABV1H997_9FIRM</name>
<dbReference type="Pfam" id="PF01479">
    <property type="entry name" value="S4"/>
    <property type="match status" value="1"/>
</dbReference>
<dbReference type="PROSITE" id="PS50889">
    <property type="entry name" value="S4"/>
    <property type="match status" value="1"/>
</dbReference>
<dbReference type="GO" id="GO:0016853">
    <property type="term" value="F:isomerase activity"/>
    <property type="evidence" value="ECO:0007669"/>
    <property type="project" value="UniProtKB-KW"/>
</dbReference>
<comment type="similarity">
    <text evidence="2 5">Belongs to the pseudouridine synthase RluA family.</text>
</comment>
<dbReference type="PANTHER" id="PTHR21600:SF44">
    <property type="entry name" value="RIBOSOMAL LARGE SUBUNIT PSEUDOURIDINE SYNTHASE D"/>
    <property type="match status" value="1"/>
</dbReference>
<dbReference type="PROSITE" id="PS01129">
    <property type="entry name" value="PSI_RLU"/>
    <property type="match status" value="1"/>
</dbReference>
<comment type="function">
    <text evidence="5">Responsible for synthesis of pseudouridine from uracil.</text>
</comment>
<dbReference type="Pfam" id="PF00849">
    <property type="entry name" value="PseudoU_synth_2"/>
    <property type="match status" value="1"/>
</dbReference>
<dbReference type="CDD" id="cd00165">
    <property type="entry name" value="S4"/>
    <property type="match status" value="1"/>
</dbReference>
<dbReference type="Proteomes" id="UP001546774">
    <property type="component" value="Unassembled WGS sequence"/>
</dbReference>
<dbReference type="InterPro" id="IPR036986">
    <property type="entry name" value="S4_RNA-bd_sf"/>
</dbReference>
<proteinExistence type="inferred from homology"/>
<dbReference type="Gene3D" id="3.10.290.10">
    <property type="entry name" value="RNA-binding S4 domain"/>
    <property type="match status" value="1"/>
</dbReference>
<comment type="catalytic activity">
    <reaction evidence="1 5">
        <text>a uridine in RNA = a pseudouridine in RNA</text>
        <dbReference type="Rhea" id="RHEA:48348"/>
        <dbReference type="Rhea" id="RHEA-COMP:12068"/>
        <dbReference type="Rhea" id="RHEA-COMP:12069"/>
        <dbReference type="ChEBI" id="CHEBI:65314"/>
        <dbReference type="ChEBI" id="CHEBI:65315"/>
    </reaction>
</comment>